<dbReference type="PANTHER" id="PTHR34853">
    <property type="match status" value="1"/>
</dbReference>
<dbReference type="STRING" id="632772.ROP_46990"/>
<proteinExistence type="predicted"/>
<organism evidence="2 3">
    <name type="scientific">Rhodococcus opacus (strain B4)</name>
    <dbReference type="NCBI Taxonomy" id="632772"/>
    <lineage>
        <taxon>Bacteria</taxon>
        <taxon>Bacillati</taxon>
        <taxon>Actinomycetota</taxon>
        <taxon>Actinomycetes</taxon>
        <taxon>Mycobacteriales</taxon>
        <taxon>Nocardiaceae</taxon>
        <taxon>Rhodococcus</taxon>
    </lineage>
</organism>
<protein>
    <submittedName>
        <fullName evidence="2">Putative lipase</fullName>
        <ecNumber evidence="2">3.1.1.-</ecNumber>
    </submittedName>
</protein>
<feature type="signal peptide" evidence="1">
    <location>
        <begin position="1"/>
        <end position="31"/>
    </location>
</feature>
<dbReference type="GO" id="GO:0016042">
    <property type="term" value="P:lipid catabolic process"/>
    <property type="evidence" value="ECO:0007669"/>
    <property type="project" value="InterPro"/>
</dbReference>
<dbReference type="SUPFAM" id="SSF53474">
    <property type="entry name" value="alpha/beta-Hydrolases"/>
    <property type="match status" value="1"/>
</dbReference>
<dbReference type="PIRSF" id="PIRSF029171">
    <property type="entry name" value="Esterase_LipA"/>
    <property type="match status" value="1"/>
</dbReference>
<evidence type="ECO:0000256" key="1">
    <source>
        <dbReference type="SAM" id="SignalP"/>
    </source>
</evidence>
<dbReference type="ESTHER" id="rhoob-c1bb93">
    <property type="family name" value="Fungal-Bact_LIP"/>
</dbReference>
<dbReference type="Proteomes" id="UP000002212">
    <property type="component" value="Chromosome"/>
</dbReference>
<dbReference type="Gene3D" id="1.10.260.130">
    <property type="match status" value="1"/>
</dbReference>
<sequence>MARTRRWSFFLAAVVTAVGLGLTAVSGPALAEIPPPSEDPFYTAPAGYEAQPDGTILRSRSVAATALSVPLPVDSWQLLYKSLDSHRNPVADVATVLVPRTPWTGDGPRPLVSYQTAEDSLGSRCAPSYALTAGLEAATSNAASESLMIANLLSRGWAVVTADYEGPDSEFLAGPQAGYAVLDGVRAAQLFGPAGLGVNAPTGLWGYSGGAFATAWAAQLQQAHAPELDVYGIALGGLPADLEATMRNVDGGYGFGLTFGGVTGIDRAYPEKRLSQLFTGEGRAAMQASGAACTVELIAKYAFRSLHDYTIDPRPFDFPDLRDALAENSPTAVGTGSPIYSYHAEADELVPVAVHDEYVRQACAAGDTVQVVRPSGGSHNTTLISGAPGAIDFLAARFAGMPAVDDCHR</sequence>
<accession>C1BB93</accession>
<dbReference type="AlphaFoldDB" id="C1BB93"/>
<keyword evidence="1" id="KW-0732">Signal</keyword>
<dbReference type="EMBL" id="AP011115">
    <property type="protein sequence ID" value="BAH52946.1"/>
    <property type="molecule type" value="Genomic_DNA"/>
</dbReference>
<dbReference type="Pfam" id="PF03583">
    <property type="entry name" value="LIP"/>
    <property type="match status" value="1"/>
</dbReference>
<keyword evidence="2" id="KW-0378">Hydrolase</keyword>
<dbReference type="Gene3D" id="3.40.50.1820">
    <property type="entry name" value="alpha/beta hydrolase"/>
    <property type="match status" value="1"/>
</dbReference>
<gene>
    <name evidence="2" type="ordered locus">ROP_46990</name>
</gene>
<dbReference type="PATRIC" id="fig|632772.20.peg.4912"/>
<dbReference type="InterPro" id="IPR029058">
    <property type="entry name" value="AB_hydrolase_fold"/>
</dbReference>
<evidence type="ECO:0000313" key="3">
    <source>
        <dbReference type="Proteomes" id="UP000002212"/>
    </source>
</evidence>
<feature type="chain" id="PRO_5002907320" evidence="1">
    <location>
        <begin position="32"/>
        <end position="409"/>
    </location>
</feature>
<dbReference type="HOGENOM" id="CLU_029538_5_1_11"/>
<evidence type="ECO:0000313" key="2">
    <source>
        <dbReference type="EMBL" id="BAH52946.1"/>
    </source>
</evidence>
<dbReference type="GO" id="GO:0004806">
    <property type="term" value="F:triacylglycerol lipase activity"/>
    <property type="evidence" value="ECO:0007669"/>
    <property type="project" value="InterPro"/>
</dbReference>
<name>C1BB93_RHOOB</name>
<reference evidence="2 3" key="1">
    <citation type="submission" date="2009-03" db="EMBL/GenBank/DDBJ databases">
        <title>Comparison of the complete genome sequences of Rhodococcus erythropolis PR4 and Rhodococcus opacus B4.</title>
        <authorList>
            <person name="Takarada H."/>
            <person name="Sekine M."/>
            <person name="Hosoyama A."/>
            <person name="Yamada R."/>
            <person name="Fujisawa T."/>
            <person name="Omata S."/>
            <person name="Shimizu A."/>
            <person name="Tsukatani N."/>
            <person name="Tanikawa S."/>
            <person name="Fujita N."/>
            <person name="Harayama S."/>
        </authorList>
    </citation>
    <scope>NUCLEOTIDE SEQUENCE [LARGE SCALE GENOMIC DNA]</scope>
    <source>
        <strain evidence="2 3">B4</strain>
    </source>
</reference>
<dbReference type="PANTHER" id="PTHR34853:SF1">
    <property type="entry name" value="LIPASE 5"/>
    <property type="match status" value="1"/>
</dbReference>
<dbReference type="InterPro" id="IPR005152">
    <property type="entry name" value="Lipase_secreted"/>
</dbReference>
<dbReference type="OrthoDB" id="9798122at2"/>
<dbReference type="KEGG" id="rop:ROP_46990"/>
<dbReference type="EC" id="3.1.1.-" evidence="2"/>